<keyword evidence="8" id="KW-1185">Reference proteome</keyword>
<gene>
    <name evidence="7" type="primary">znuA</name>
    <name evidence="7" type="ORF">OAN307_c39090</name>
</gene>
<organism evidence="7 8">
    <name type="scientific">Octadecabacter antarcticus 307</name>
    <dbReference type="NCBI Taxonomy" id="391626"/>
    <lineage>
        <taxon>Bacteria</taxon>
        <taxon>Pseudomonadati</taxon>
        <taxon>Pseudomonadota</taxon>
        <taxon>Alphaproteobacteria</taxon>
        <taxon>Rhodobacterales</taxon>
        <taxon>Roseobacteraceae</taxon>
        <taxon>Octadecabacter</taxon>
    </lineage>
</organism>
<dbReference type="HOGENOM" id="CLU_016838_1_2_5"/>
<keyword evidence="5" id="KW-0862">Zinc</keyword>
<dbReference type="InterPro" id="IPR006127">
    <property type="entry name" value="ZnuA-like"/>
</dbReference>
<proteinExistence type="inferred from homology"/>
<dbReference type="eggNOG" id="COG4531">
    <property type="taxonomic scope" value="Bacteria"/>
</dbReference>
<evidence type="ECO:0000256" key="2">
    <source>
        <dbReference type="ARBA" id="ARBA00015915"/>
    </source>
</evidence>
<evidence type="ECO:0000256" key="5">
    <source>
        <dbReference type="ARBA" id="ARBA00022906"/>
    </source>
</evidence>
<evidence type="ECO:0000256" key="3">
    <source>
        <dbReference type="ARBA" id="ARBA00022448"/>
    </source>
</evidence>
<dbReference type="GO" id="GO:0006829">
    <property type="term" value="P:zinc ion transport"/>
    <property type="evidence" value="ECO:0007669"/>
    <property type="project" value="UniProtKB-KW"/>
</dbReference>
<evidence type="ECO:0000256" key="6">
    <source>
        <dbReference type="SAM" id="MobiDB-lite"/>
    </source>
</evidence>
<dbReference type="GO" id="GO:0046872">
    <property type="term" value="F:metal ion binding"/>
    <property type="evidence" value="ECO:0007669"/>
    <property type="project" value="InterPro"/>
</dbReference>
<dbReference type="KEGG" id="oat:OAN307_c39090"/>
<protein>
    <recommendedName>
        <fullName evidence="2">High-affinity zinc uptake system protein ZnuA</fullName>
    </recommendedName>
</protein>
<dbReference type="PANTHER" id="PTHR42953">
    <property type="entry name" value="HIGH-AFFINITY ZINC UPTAKE SYSTEM PROTEIN ZNUA-RELATED"/>
    <property type="match status" value="1"/>
</dbReference>
<evidence type="ECO:0000256" key="1">
    <source>
        <dbReference type="ARBA" id="ARBA00011028"/>
    </source>
</evidence>
<keyword evidence="4" id="KW-0732">Signal</keyword>
<dbReference type="PANTHER" id="PTHR42953:SF3">
    <property type="entry name" value="HIGH-AFFINITY ZINC UPTAKE SYSTEM PROTEIN ZNUA"/>
    <property type="match status" value="1"/>
</dbReference>
<name>M9RAU8_9RHOB</name>
<accession>M9RAU8</accession>
<keyword evidence="5" id="KW-0406">Ion transport</keyword>
<dbReference type="AlphaFoldDB" id="M9RAU8"/>
<sequence>MLYNHMEDSMSRTLLPLSLFTALMGGTALAEVPRVAADIAPVHSLVARVMDGIGTPDLIVQPGGSPHEYSLRPSEAEALQEADLVFWVSPDLTPWLGDAIVTLATNASVTELLEAEGTIELEMREGALFEVHEHGEDEHEGADHEGEDHADHTEDEHEEHDDHAEEEAGHEGHDDHGAHDPHAWLSPLNAATWLNVIASQLSAADPENAGAYFANAATGRAELDKLTIDINDMLEPVRGGQFIVFHDAYQYFESAFEFIASGAISISDASDPSPARIAEIRARIAAEGIDCVLAEPQFNAGLVATVMDGTEAATGILDPLGSNLEPGLALYPQLMRNLASTLVECL</sequence>
<evidence type="ECO:0000313" key="7">
    <source>
        <dbReference type="EMBL" id="AGI69342.1"/>
    </source>
</evidence>
<reference evidence="7 8" key="1">
    <citation type="journal article" date="2013" name="PLoS ONE">
        <title>Poles Apart: Arctic and Antarctic Octadecabacter strains Share High Genome Plasticity and a New Type of Xanthorhodopsin.</title>
        <authorList>
            <person name="Vollmers J."/>
            <person name="Voget S."/>
            <person name="Dietrich S."/>
            <person name="Gollnow K."/>
            <person name="Smits M."/>
            <person name="Meyer K."/>
            <person name="Brinkhoff T."/>
            <person name="Simon M."/>
            <person name="Daniel R."/>
        </authorList>
    </citation>
    <scope>NUCLEOTIDE SEQUENCE [LARGE SCALE GENOMIC DNA]</scope>
    <source>
        <strain evidence="7 8">307</strain>
    </source>
</reference>
<feature type="region of interest" description="Disordered" evidence="6">
    <location>
        <begin position="136"/>
        <end position="182"/>
    </location>
</feature>
<dbReference type="InterPro" id="IPR050492">
    <property type="entry name" value="Bact_metal-bind_prot9"/>
</dbReference>
<dbReference type="SUPFAM" id="SSF53807">
    <property type="entry name" value="Helical backbone' metal receptor"/>
    <property type="match status" value="1"/>
</dbReference>
<comment type="similarity">
    <text evidence="1">Belongs to the bacterial solute-binding protein 9 family.</text>
</comment>
<evidence type="ECO:0000256" key="4">
    <source>
        <dbReference type="ARBA" id="ARBA00022729"/>
    </source>
</evidence>
<keyword evidence="3" id="KW-0813">Transport</keyword>
<dbReference type="STRING" id="391626.OAN307_c39090"/>
<dbReference type="Proteomes" id="UP000005307">
    <property type="component" value="Chromosome"/>
</dbReference>
<evidence type="ECO:0000313" key="8">
    <source>
        <dbReference type="Proteomes" id="UP000005307"/>
    </source>
</evidence>
<dbReference type="EMBL" id="CP003740">
    <property type="protein sequence ID" value="AGI69342.1"/>
    <property type="molecule type" value="Genomic_DNA"/>
</dbReference>
<dbReference type="Pfam" id="PF01297">
    <property type="entry name" value="ZnuA"/>
    <property type="match status" value="1"/>
</dbReference>
<dbReference type="Gene3D" id="3.40.50.1980">
    <property type="entry name" value="Nitrogenase molybdenum iron protein domain"/>
    <property type="match status" value="3"/>
</dbReference>
<keyword evidence="5" id="KW-0864">Zinc transport</keyword>